<sequence length="1085" mass="120937">MINKSKKALYTLIAVAVVSALTGCDSIRSGKGDWKTIEQVFAEAPDSIQTSVYWYWISDNLSKEGVVNDLHAMKKVGINRAFIGNIGLDDLPGGGYGKVKIFTDEWWDILHTALKTATELGIDIGIFNSPGWSQSGGPWVKPDQAMRYLAATDTLVKGPAKFTGSLRLPPGDFQRLKTLAFRTPRDYGKSMADLQPEATADFAGQPLGNLFDKDRHTEVALPSGTKSTISLSVADAFTARSLTIYPARRNMAFDVTLEAMRNGAFEPVKSFRLDRTNNALNVGFEPYAPVIVSFDAVESNVFRFVFDKTVGNAGIAEIELSATPRVERFKEKSLVRMHPTPLPYWHDYQWERQAEPEDALFTVVPSDVRDITPQVSAAGELTWDVPEGSWTILQTGMLPTGVTNAPASPEGTGLEVDKMNHEHVLRHFDAFLGEILRRIPEADRKTFKVAVQDSYETGGQNWTDGFEDKFKQTFGYDPTPYIPVFYGHVVGSQDQSDRFLWDVRRFVADKVAYEYVGGLRDVSHKHGLTIWLENYGHWGFPGEFLQYGGQSDEIGGEFWSEGELGDIENRAASSAAHIYGKRKVSAESFTAAGNTFGRYPAMFKQRGDRFFAEGINNTLLSVYIHQPYEDKKPGVNAWFGNEFNRFNTWYYDMDLFVDYLKRSNFLLQQGLYAADVAYFIGEDAPKMTGIQDPPLPKGYSFDYINAEVILNRISMKDGRFTLPDGLSYRVLVLPQLETIRPEVLRKIEQLVKDGGIVLGPRPQRSPGLADYGKADEEVRALADKLWGDGKDTQQKEHVYGKGLVLQGMTLQEALKRADVPPDVQLADSDPAVFIHRTLPDGDIYFVSNQSDGKIQINPTFRISGKQPELWDAVHGTMRDLPEFDDTGSGTTVPLELDSYESAFIVFREKVNKIPSATGKNFPAPKNTVPIQGAWQVEFRRPDSTGFTLQMDTLTDWSLSADTAVAHFSGEAWYRRELPSVAVSKGARIYVNLGSLVALAKVKVNGQDVGGVWTPPYRLDITSAWKEGNNTIEVKVVNTWVNRLIGDQKLPPEKRSTWTLVNPYTANSPLHPAGLTGPVTLEVFKD</sequence>
<organism evidence="3 4">
    <name type="scientific">Parapedobacter defluvii</name>
    <dbReference type="NCBI Taxonomy" id="2045106"/>
    <lineage>
        <taxon>Bacteria</taxon>
        <taxon>Pseudomonadati</taxon>
        <taxon>Bacteroidota</taxon>
        <taxon>Sphingobacteriia</taxon>
        <taxon>Sphingobacteriales</taxon>
        <taxon>Sphingobacteriaceae</taxon>
        <taxon>Parapedobacter</taxon>
    </lineage>
</organism>
<dbReference type="SUPFAM" id="SSF49785">
    <property type="entry name" value="Galactose-binding domain-like"/>
    <property type="match status" value="1"/>
</dbReference>
<evidence type="ECO:0008006" key="5">
    <source>
        <dbReference type="Google" id="ProtNLM"/>
    </source>
</evidence>
<dbReference type="InterPro" id="IPR008979">
    <property type="entry name" value="Galactose-bd-like_sf"/>
</dbReference>
<dbReference type="Proteomes" id="UP000597338">
    <property type="component" value="Unassembled WGS sequence"/>
</dbReference>
<dbReference type="Pfam" id="PF17132">
    <property type="entry name" value="Glyco_hydro_106"/>
    <property type="match status" value="1"/>
</dbReference>
<dbReference type="PROSITE" id="PS51257">
    <property type="entry name" value="PROKAR_LIPOPROTEIN"/>
    <property type="match status" value="1"/>
</dbReference>
<dbReference type="CDD" id="cd03143">
    <property type="entry name" value="A4_beta-galactosidase_middle_domain"/>
    <property type="match status" value="1"/>
</dbReference>
<comment type="caution">
    <text evidence="3">The sequence shown here is derived from an EMBL/GenBank/DDBJ whole genome shotgun (WGS) entry which is preliminary data.</text>
</comment>
<dbReference type="PANTHER" id="PTHR43817">
    <property type="entry name" value="GLYCOSYL HYDROLASE"/>
    <property type="match status" value="1"/>
</dbReference>
<evidence type="ECO:0000256" key="2">
    <source>
        <dbReference type="ARBA" id="ARBA00022801"/>
    </source>
</evidence>
<dbReference type="PANTHER" id="PTHR43817:SF1">
    <property type="entry name" value="HYDROLASE, FAMILY 43, PUTATIVE (AFU_ORTHOLOGUE AFUA_3G01660)-RELATED"/>
    <property type="match status" value="1"/>
</dbReference>
<evidence type="ECO:0000313" key="3">
    <source>
        <dbReference type="EMBL" id="GGC16883.1"/>
    </source>
</evidence>
<accession>A0ABQ1L163</accession>
<reference evidence="4" key="1">
    <citation type="journal article" date="2019" name="Int. J. Syst. Evol. Microbiol.">
        <title>The Global Catalogue of Microorganisms (GCM) 10K type strain sequencing project: providing services to taxonomists for standard genome sequencing and annotation.</title>
        <authorList>
            <consortium name="The Broad Institute Genomics Platform"/>
            <consortium name="The Broad Institute Genome Sequencing Center for Infectious Disease"/>
            <person name="Wu L."/>
            <person name="Ma J."/>
        </authorList>
    </citation>
    <scope>NUCLEOTIDE SEQUENCE [LARGE SCALE GENOMIC DNA]</scope>
    <source>
        <strain evidence="4">CGMCC 1.15342</strain>
    </source>
</reference>
<dbReference type="Gene3D" id="2.60.120.260">
    <property type="entry name" value="Galactose-binding domain-like"/>
    <property type="match status" value="1"/>
</dbReference>
<keyword evidence="1" id="KW-0732">Signal</keyword>
<name>A0ABQ1L163_9SPHI</name>
<dbReference type="EMBL" id="BMIK01000001">
    <property type="protein sequence ID" value="GGC16883.1"/>
    <property type="molecule type" value="Genomic_DNA"/>
</dbReference>
<dbReference type="RefSeq" id="WP_188747180.1">
    <property type="nucleotide sequence ID" value="NZ_BMIK01000001.1"/>
</dbReference>
<protein>
    <recommendedName>
        <fullName evidence="5">Glycoside hydrolase family 2</fullName>
    </recommendedName>
</protein>
<dbReference type="NCBIfam" id="NF045579">
    <property type="entry name" value="rhamnoside_JR"/>
    <property type="match status" value="1"/>
</dbReference>
<gene>
    <name evidence="3" type="ORF">GCM10011386_05870</name>
</gene>
<proteinExistence type="predicted"/>
<evidence type="ECO:0000313" key="4">
    <source>
        <dbReference type="Proteomes" id="UP000597338"/>
    </source>
</evidence>
<keyword evidence="4" id="KW-1185">Reference proteome</keyword>
<evidence type="ECO:0000256" key="1">
    <source>
        <dbReference type="ARBA" id="ARBA00022729"/>
    </source>
</evidence>
<keyword evidence="2" id="KW-0378">Hydrolase</keyword>